<proteinExistence type="predicted"/>
<dbReference type="Proteomes" id="UP000281406">
    <property type="component" value="Unassembled WGS sequence"/>
</dbReference>
<dbReference type="EMBL" id="RJVU01059333">
    <property type="protein sequence ID" value="ROJ78829.1"/>
    <property type="molecule type" value="Genomic_DNA"/>
</dbReference>
<gene>
    <name evidence="1" type="ORF">DPX16_15354</name>
</gene>
<comment type="caution">
    <text evidence="1">The sequence shown here is derived from an EMBL/GenBank/DDBJ whole genome shotgun (WGS) entry which is preliminary data.</text>
</comment>
<organism evidence="1 2">
    <name type="scientific">Anabarilius grahami</name>
    <name type="common">Kanglang fish</name>
    <name type="synonym">Barilius grahami</name>
    <dbReference type="NCBI Taxonomy" id="495550"/>
    <lineage>
        <taxon>Eukaryota</taxon>
        <taxon>Metazoa</taxon>
        <taxon>Chordata</taxon>
        <taxon>Craniata</taxon>
        <taxon>Vertebrata</taxon>
        <taxon>Euteleostomi</taxon>
        <taxon>Actinopterygii</taxon>
        <taxon>Neopterygii</taxon>
        <taxon>Teleostei</taxon>
        <taxon>Ostariophysi</taxon>
        <taxon>Cypriniformes</taxon>
        <taxon>Xenocyprididae</taxon>
        <taxon>Xenocypridinae</taxon>
        <taxon>Xenocypridinae incertae sedis</taxon>
        <taxon>Anabarilius</taxon>
    </lineage>
</organism>
<dbReference type="AlphaFoldDB" id="A0A3N0XVS8"/>
<name>A0A3N0XVS8_ANAGA</name>
<protein>
    <submittedName>
        <fullName evidence="1">Uncharacterized protein</fullName>
    </submittedName>
</protein>
<evidence type="ECO:0000313" key="2">
    <source>
        <dbReference type="Proteomes" id="UP000281406"/>
    </source>
</evidence>
<evidence type="ECO:0000313" key="1">
    <source>
        <dbReference type="EMBL" id="ROJ78829.1"/>
    </source>
</evidence>
<sequence>MSQLPFLSQVIADHHESSHSCSSRALSRLSRSSRASSRHITPDHPESCHVLSVAPKYLRSVLRYPSVRDTPLVSARAAGIPKSAPSSPPAPELIPCLKCSLIIGVALWCIWARYTTDESPEVAAYAAKPSMRYAAEPYEAAVLASAPCMVVVSSNTLSACCVVVEETITESSLFPDVTTVEPPEVSVASTYQPSTCPVTAIEAVFELSSRPVTAIEAVCELSSLSTLNPVYHSHRGR</sequence>
<accession>A0A3N0XVS8</accession>
<reference evidence="1 2" key="1">
    <citation type="submission" date="2018-10" db="EMBL/GenBank/DDBJ databases">
        <title>Genome assembly for a Yunnan-Guizhou Plateau 3E fish, Anabarilius grahami (Regan), and its evolutionary and genetic applications.</title>
        <authorList>
            <person name="Jiang W."/>
        </authorList>
    </citation>
    <scope>NUCLEOTIDE SEQUENCE [LARGE SCALE GENOMIC DNA]</scope>
    <source>
        <strain evidence="1">AG-KIZ</strain>
        <tissue evidence="1">Muscle</tissue>
    </source>
</reference>
<keyword evidence="2" id="KW-1185">Reference proteome</keyword>